<dbReference type="OrthoDB" id="9836210at2759"/>
<dbReference type="Proteomes" id="UP000549394">
    <property type="component" value="Unassembled WGS sequence"/>
</dbReference>
<organism evidence="6 7">
    <name type="scientific">Dimorphilus gyrociliatus</name>
    <dbReference type="NCBI Taxonomy" id="2664684"/>
    <lineage>
        <taxon>Eukaryota</taxon>
        <taxon>Metazoa</taxon>
        <taxon>Spiralia</taxon>
        <taxon>Lophotrochozoa</taxon>
        <taxon>Annelida</taxon>
        <taxon>Polychaeta</taxon>
        <taxon>Polychaeta incertae sedis</taxon>
        <taxon>Dinophilidae</taxon>
        <taxon>Dimorphilus</taxon>
    </lineage>
</organism>
<evidence type="ECO:0000256" key="4">
    <source>
        <dbReference type="ARBA" id="ARBA00023136"/>
    </source>
</evidence>
<dbReference type="GO" id="GO:0016020">
    <property type="term" value="C:membrane"/>
    <property type="evidence" value="ECO:0007669"/>
    <property type="project" value="UniProtKB-SubCell"/>
</dbReference>
<evidence type="ECO:0000256" key="2">
    <source>
        <dbReference type="ARBA" id="ARBA00022692"/>
    </source>
</evidence>
<comment type="subcellular location">
    <subcellularLocation>
        <location evidence="1">Membrane</location>
        <topology evidence="1">Multi-pass membrane protein</topology>
    </subcellularLocation>
</comment>
<feature type="transmembrane region" description="Helical" evidence="5">
    <location>
        <begin position="128"/>
        <end position="154"/>
    </location>
</feature>
<dbReference type="AlphaFoldDB" id="A0A7I8VRD5"/>
<dbReference type="GO" id="GO:0007601">
    <property type="term" value="P:visual perception"/>
    <property type="evidence" value="ECO:0007669"/>
    <property type="project" value="InterPro"/>
</dbReference>
<evidence type="ECO:0000313" key="7">
    <source>
        <dbReference type="Proteomes" id="UP000549394"/>
    </source>
</evidence>
<dbReference type="PRINTS" id="PR00218">
    <property type="entry name" value="PERIPHERNRDS"/>
</dbReference>
<dbReference type="SUPFAM" id="SSF48652">
    <property type="entry name" value="Tetraspanin"/>
    <property type="match status" value="1"/>
</dbReference>
<reference evidence="6 7" key="1">
    <citation type="submission" date="2020-08" db="EMBL/GenBank/DDBJ databases">
        <authorList>
            <person name="Hejnol A."/>
        </authorList>
    </citation>
    <scope>NUCLEOTIDE SEQUENCE [LARGE SCALE GENOMIC DNA]</scope>
</reference>
<dbReference type="Gene3D" id="1.10.1450.10">
    <property type="entry name" value="Tetraspanin"/>
    <property type="match status" value="1"/>
</dbReference>
<evidence type="ECO:0000313" key="6">
    <source>
        <dbReference type="EMBL" id="CAD5118887.1"/>
    </source>
</evidence>
<protein>
    <submittedName>
        <fullName evidence="6">Uncharacterized protein</fullName>
    </submittedName>
</protein>
<dbReference type="InterPro" id="IPR000830">
    <property type="entry name" value="Peripherin/rom-1"/>
</dbReference>
<keyword evidence="3 5" id="KW-1133">Transmembrane helix</keyword>
<keyword evidence="4 5" id="KW-0472">Membrane</keyword>
<sequence>MKNDFKLAMEEYDFYPLKRKSVDRIQLNFECCGNMDGYVEWFNIPWIDARFIDSSLVALQDNLIDGIFVRNDKLKNVPFSCCSPSSRKPCINERVQNNEYHKSYNWIEDLTLNKETCFQKVTNFFNTIFVILLVCYCFLVIFEFTILICARIVYLSLVSLPRHFPTATVIVSRLYYNTLDPHDLPPTKEEIKSKRTASVDENVAKVAHIFSEWNNSEKKKEELKPLLSNSKKNIRKKRSVAFVEGETILLD</sequence>
<keyword evidence="7" id="KW-1185">Reference proteome</keyword>
<evidence type="ECO:0000256" key="3">
    <source>
        <dbReference type="ARBA" id="ARBA00022989"/>
    </source>
</evidence>
<dbReference type="InterPro" id="IPR018499">
    <property type="entry name" value="Tetraspanin/Peripherin"/>
</dbReference>
<accession>A0A7I8VRD5</accession>
<comment type="caution">
    <text evidence="6">The sequence shown here is derived from an EMBL/GenBank/DDBJ whole genome shotgun (WGS) entry which is preliminary data.</text>
</comment>
<proteinExistence type="predicted"/>
<dbReference type="Pfam" id="PF00335">
    <property type="entry name" value="Tetraspanin"/>
    <property type="match status" value="1"/>
</dbReference>
<name>A0A7I8VRD5_9ANNE</name>
<evidence type="ECO:0000256" key="5">
    <source>
        <dbReference type="SAM" id="Phobius"/>
    </source>
</evidence>
<evidence type="ECO:0000256" key="1">
    <source>
        <dbReference type="ARBA" id="ARBA00004141"/>
    </source>
</evidence>
<gene>
    <name evidence="6" type="ORF">DGYR_LOCUS7197</name>
</gene>
<keyword evidence="2 5" id="KW-0812">Transmembrane</keyword>
<dbReference type="InterPro" id="IPR008952">
    <property type="entry name" value="Tetraspanin_EC2_sf"/>
</dbReference>
<dbReference type="EMBL" id="CAJFCJ010000009">
    <property type="protein sequence ID" value="CAD5118887.1"/>
    <property type="molecule type" value="Genomic_DNA"/>
</dbReference>